<dbReference type="OrthoDB" id="4161095at2759"/>
<reference evidence="2" key="1">
    <citation type="journal article" date="2020" name="Stud. Mycol.">
        <title>101 Dothideomycetes genomes: a test case for predicting lifestyles and emergence of pathogens.</title>
        <authorList>
            <person name="Haridas S."/>
            <person name="Albert R."/>
            <person name="Binder M."/>
            <person name="Bloem J."/>
            <person name="Labutti K."/>
            <person name="Salamov A."/>
            <person name="Andreopoulos B."/>
            <person name="Baker S."/>
            <person name="Barry K."/>
            <person name="Bills G."/>
            <person name="Bluhm B."/>
            <person name="Cannon C."/>
            <person name="Castanera R."/>
            <person name="Culley D."/>
            <person name="Daum C."/>
            <person name="Ezra D."/>
            <person name="Gonzalez J."/>
            <person name="Henrissat B."/>
            <person name="Kuo A."/>
            <person name="Liang C."/>
            <person name="Lipzen A."/>
            <person name="Lutzoni F."/>
            <person name="Magnuson J."/>
            <person name="Mondo S."/>
            <person name="Nolan M."/>
            <person name="Ohm R."/>
            <person name="Pangilinan J."/>
            <person name="Park H.-J."/>
            <person name="Ramirez L."/>
            <person name="Alfaro M."/>
            <person name="Sun H."/>
            <person name="Tritt A."/>
            <person name="Yoshinaga Y."/>
            <person name="Zwiers L.-H."/>
            <person name="Turgeon B."/>
            <person name="Goodwin S."/>
            <person name="Spatafora J."/>
            <person name="Crous P."/>
            <person name="Grigoriev I."/>
        </authorList>
    </citation>
    <scope>NUCLEOTIDE SEQUENCE</scope>
    <source>
        <strain evidence="2">CBS 125425</strain>
    </source>
</reference>
<feature type="compositionally biased region" description="Polar residues" evidence="1">
    <location>
        <begin position="20"/>
        <end position="37"/>
    </location>
</feature>
<keyword evidence="3" id="KW-1185">Reference proteome</keyword>
<name>A0A9P4R265_9PLEO</name>
<dbReference type="EMBL" id="ML996117">
    <property type="protein sequence ID" value="KAF2737259.1"/>
    <property type="molecule type" value="Genomic_DNA"/>
</dbReference>
<evidence type="ECO:0000256" key="1">
    <source>
        <dbReference type="SAM" id="MobiDB-lite"/>
    </source>
</evidence>
<proteinExistence type="predicted"/>
<accession>A0A9P4R265</accession>
<feature type="compositionally biased region" description="Basic and acidic residues" evidence="1">
    <location>
        <begin position="48"/>
        <end position="83"/>
    </location>
</feature>
<dbReference type="AlphaFoldDB" id="A0A9P4R265"/>
<feature type="region of interest" description="Disordered" evidence="1">
    <location>
        <begin position="1"/>
        <end position="113"/>
    </location>
</feature>
<evidence type="ECO:0000313" key="3">
    <source>
        <dbReference type="Proteomes" id="UP000799444"/>
    </source>
</evidence>
<dbReference type="Proteomes" id="UP000799444">
    <property type="component" value="Unassembled WGS sequence"/>
</dbReference>
<organism evidence="2 3">
    <name type="scientific">Polyplosphaeria fusca</name>
    <dbReference type="NCBI Taxonomy" id="682080"/>
    <lineage>
        <taxon>Eukaryota</taxon>
        <taxon>Fungi</taxon>
        <taxon>Dikarya</taxon>
        <taxon>Ascomycota</taxon>
        <taxon>Pezizomycotina</taxon>
        <taxon>Dothideomycetes</taxon>
        <taxon>Pleosporomycetidae</taxon>
        <taxon>Pleosporales</taxon>
        <taxon>Tetraplosphaeriaceae</taxon>
        <taxon>Polyplosphaeria</taxon>
    </lineage>
</organism>
<gene>
    <name evidence="2" type="ORF">EJ04DRAFT_561671</name>
</gene>
<comment type="caution">
    <text evidence="2">The sequence shown here is derived from an EMBL/GenBank/DDBJ whole genome shotgun (WGS) entry which is preliminary data.</text>
</comment>
<feature type="compositionally biased region" description="Low complexity" evidence="1">
    <location>
        <begin position="1"/>
        <end position="19"/>
    </location>
</feature>
<protein>
    <submittedName>
        <fullName evidence="2">Uncharacterized protein</fullName>
    </submittedName>
</protein>
<evidence type="ECO:0000313" key="2">
    <source>
        <dbReference type="EMBL" id="KAF2737259.1"/>
    </source>
</evidence>
<sequence length="113" mass="12830">MSNQHTSTFKSFSSSSFSSNINGRQSSHSETSYSDPSGTKVHRTSQNHGEEPREERIHYDSSGKIIDDGGARARIEGNRVEDVTDKEDAEQRRKDQEYEERMENEYAKREGGA</sequence>
<feature type="compositionally biased region" description="Basic and acidic residues" evidence="1">
    <location>
        <begin position="89"/>
        <end position="113"/>
    </location>
</feature>